<feature type="region of interest" description="Disordered" evidence="1">
    <location>
        <begin position="1"/>
        <end position="23"/>
    </location>
</feature>
<comment type="caution">
    <text evidence="2">The sequence shown here is derived from an EMBL/GenBank/DDBJ whole genome shotgun (WGS) entry which is preliminary data.</text>
</comment>
<keyword evidence="3" id="KW-1185">Reference proteome</keyword>
<sequence length="60" mass="7161">MMAGYTLKRDRGRRVRSQRLSHQPPSLIYTRAYQTGFARGIHRLQIHDRTRAERLRLLAQ</sequence>
<protein>
    <submittedName>
        <fullName evidence="2">Uncharacterized protein</fullName>
    </submittedName>
</protein>
<reference evidence="2" key="1">
    <citation type="submission" date="2023-01" db="EMBL/GenBank/DDBJ databases">
        <authorList>
            <person name="Van Ghelder C."/>
            <person name="Rancurel C."/>
        </authorList>
    </citation>
    <scope>NUCLEOTIDE SEQUENCE</scope>
    <source>
        <strain evidence="2">CNCM I-4278</strain>
    </source>
</reference>
<dbReference type="Proteomes" id="UP001152607">
    <property type="component" value="Unassembled WGS sequence"/>
</dbReference>
<feature type="compositionally biased region" description="Basic residues" evidence="1">
    <location>
        <begin position="10"/>
        <end position="19"/>
    </location>
</feature>
<proteinExistence type="predicted"/>
<dbReference type="EMBL" id="CAOQHR010000009">
    <property type="protein sequence ID" value="CAI6339889.1"/>
    <property type="molecule type" value="Genomic_DNA"/>
</dbReference>
<dbReference type="AlphaFoldDB" id="A0A9W4XPV3"/>
<gene>
    <name evidence="2" type="ORF">PDIGIT_LOCUS13053</name>
</gene>
<name>A0A9W4XPV3_9PLEO</name>
<evidence type="ECO:0000313" key="2">
    <source>
        <dbReference type="EMBL" id="CAI6339889.1"/>
    </source>
</evidence>
<accession>A0A9W4XPV3</accession>
<evidence type="ECO:0000313" key="3">
    <source>
        <dbReference type="Proteomes" id="UP001152607"/>
    </source>
</evidence>
<evidence type="ECO:0000256" key="1">
    <source>
        <dbReference type="SAM" id="MobiDB-lite"/>
    </source>
</evidence>
<organism evidence="2 3">
    <name type="scientific">Periconia digitata</name>
    <dbReference type="NCBI Taxonomy" id="1303443"/>
    <lineage>
        <taxon>Eukaryota</taxon>
        <taxon>Fungi</taxon>
        <taxon>Dikarya</taxon>
        <taxon>Ascomycota</taxon>
        <taxon>Pezizomycotina</taxon>
        <taxon>Dothideomycetes</taxon>
        <taxon>Pleosporomycetidae</taxon>
        <taxon>Pleosporales</taxon>
        <taxon>Massarineae</taxon>
        <taxon>Periconiaceae</taxon>
        <taxon>Periconia</taxon>
    </lineage>
</organism>